<dbReference type="Gene3D" id="3.30.559.30">
    <property type="entry name" value="Nonribosomal peptide synthetase, condensation domain"/>
    <property type="match status" value="1"/>
</dbReference>
<name>A0A8J3FZ24_9PSEU</name>
<evidence type="ECO:0000256" key="10">
    <source>
        <dbReference type="ARBA" id="ARBA00032317"/>
    </source>
</evidence>
<comment type="catalytic activity">
    <reaction evidence="1">
        <text>2 a mycocerosyl-[mycocerosic acid synthase] + a phthiocerol = a dimycocerosyl phthiocerol + 2 holo-[mycocerosic acid synthase].</text>
        <dbReference type="EC" id="2.3.1.282"/>
    </reaction>
</comment>
<evidence type="ECO:0000256" key="5">
    <source>
        <dbReference type="ARBA" id="ARBA00012866"/>
    </source>
</evidence>
<evidence type="ECO:0000256" key="8">
    <source>
        <dbReference type="ARBA" id="ARBA00023315"/>
    </source>
</evidence>
<evidence type="ECO:0000313" key="13">
    <source>
        <dbReference type="EMBL" id="GGM80868.1"/>
    </source>
</evidence>
<evidence type="ECO:0000256" key="9">
    <source>
        <dbReference type="ARBA" id="ARBA00030465"/>
    </source>
</evidence>
<protein>
    <recommendedName>
        <fullName evidence="6">Phthiocerol/phthiodiolone dimycocerosyl transferase</fullName>
        <ecNumber evidence="5">2.3.1.282</ecNumber>
    </recommendedName>
    <alternativeName>
        <fullName evidence="11">Acyltransferase PapA5</fullName>
    </alternativeName>
    <alternativeName>
        <fullName evidence="9">Phthiocerol/phthiodiolone O-acyltransferase</fullName>
    </alternativeName>
    <alternativeName>
        <fullName evidence="10">Polyketide synthase-associated protein A5</fullName>
    </alternativeName>
</protein>
<reference evidence="13" key="2">
    <citation type="submission" date="2020-09" db="EMBL/GenBank/DDBJ databases">
        <authorList>
            <person name="Sun Q."/>
            <person name="Zhou Y."/>
        </authorList>
    </citation>
    <scope>NUCLEOTIDE SEQUENCE</scope>
    <source>
        <strain evidence="13">CGMCC 4.5737</strain>
    </source>
</reference>
<dbReference type="InterPro" id="IPR052058">
    <property type="entry name" value="Alcohol_O-acetyltransferase"/>
</dbReference>
<evidence type="ECO:0000256" key="11">
    <source>
        <dbReference type="ARBA" id="ARBA00033407"/>
    </source>
</evidence>
<dbReference type="GO" id="GO:0016746">
    <property type="term" value="F:acyltransferase activity"/>
    <property type="evidence" value="ECO:0007669"/>
    <property type="project" value="UniProtKB-KW"/>
</dbReference>
<dbReference type="Gene3D" id="3.30.559.10">
    <property type="entry name" value="Chloramphenicol acetyltransferase-like domain"/>
    <property type="match status" value="1"/>
</dbReference>
<comment type="caution">
    <text evidence="13">The sequence shown here is derived from an EMBL/GenBank/DDBJ whole genome shotgun (WGS) entry which is preliminary data.</text>
</comment>
<keyword evidence="8" id="KW-0012">Acyltransferase</keyword>
<evidence type="ECO:0000313" key="14">
    <source>
        <dbReference type="Proteomes" id="UP000637578"/>
    </source>
</evidence>
<feature type="domain" description="Phthiocerol/phthiodiolone dimycocerosyl transferase C-terminal" evidence="12">
    <location>
        <begin position="216"/>
        <end position="388"/>
    </location>
</feature>
<evidence type="ECO:0000256" key="3">
    <source>
        <dbReference type="ARBA" id="ARBA00001907"/>
    </source>
</evidence>
<keyword evidence="14" id="KW-1185">Reference proteome</keyword>
<reference evidence="13" key="1">
    <citation type="journal article" date="2014" name="Int. J. Syst. Evol. Microbiol.">
        <title>Complete genome sequence of Corynebacterium casei LMG S-19264T (=DSM 44701T), isolated from a smear-ripened cheese.</title>
        <authorList>
            <consortium name="US DOE Joint Genome Institute (JGI-PGF)"/>
            <person name="Walter F."/>
            <person name="Albersmeier A."/>
            <person name="Kalinowski J."/>
            <person name="Ruckert C."/>
        </authorList>
    </citation>
    <scope>NUCLEOTIDE SEQUENCE</scope>
    <source>
        <strain evidence="13">CGMCC 4.5737</strain>
    </source>
</reference>
<dbReference type="Pfam" id="PF16911">
    <property type="entry name" value="PapA_C"/>
    <property type="match status" value="1"/>
</dbReference>
<dbReference type="AlphaFoldDB" id="A0A8J3FZ24"/>
<dbReference type="PANTHER" id="PTHR28037:SF1">
    <property type="entry name" value="ALCOHOL O-ACETYLTRANSFERASE 1-RELATED"/>
    <property type="match status" value="1"/>
</dbReference>
<keyword evidence="7" id="KW-0808">Transferase</keyword>
<evidence type="ECO:0000256" key="6">
    <source>
        <dbReference type="ARBA" id="ARBA00013449"/>
    </source>
</evidence>
<evidence type="ECO:0000256" key="2">
    <source>
        <dbReference type="ARBA" id="ARBA00000625"/>
    </source>
</evidence>
<dbReference type="SUPFAM" id="SSF52777">
    <property type="entry name" value="CoA-dependent acyltransferases"/>
    <property type="match status" value="2"/>
</dbReference>
<dbReference type="InterPro" id="IPR031641">
    <property type="entry name" value="PapA_C"/>
</dbReference>
<organism evidence="13 14">
    <name type="scientific">Longimycelium tulufanense</name>
    <dbReference type="NCBI Taxonomy" id="907463"/>
    <lineage>
        <taxon>Bacteria</taxon>
        <taxon>Bacillati</taxon>
        <taxon>Actinomycetota</taxon>
        <taxon>Actinomycetes</taxon>
        <taxon>Pseudonocardiales</taxon>
        <taxon>Pseudonocardiaceae</taxon>
        <taxon>Longimycelium</taxon>
    </lineage>
</organism>
<evidence type="ECO:0000256" key="7">
    <source>
        <dbReference type="ARBA" id="ARBA00022679"/>
    </source>
</evidence>
<gene>
    <name evidence="13" type="ORF">GCM10012275_59360</name>
</gene>
<evidence type="ECO:0000256" key="4">
    <source>
        <dbReference type="ARBA" id="ARBA00006558"/>
    </source>
</evidence>
<sequence length="434" mass="47257">MSVTAAQRRLSPNEVSGAGPTVVGSHFRGVVDPRLLERALTMLTSKHALLRTRIVRDRRRYLVRVIDDFTPELVVRHNDTDPFLTLANEPWRAERSVFRAVLSLDNRINGHVQGPGGTLLLAIDHAVTDGRSKQAMLEELWDHYTTLASGGDLRPRRSNDLGNPTETRLAGRFSAQDLATFTADFEDRLARVEPAALPTAAAPDLNQTPTFGLIPIPLDRDQTTSLVATARASGFSVHAMLSGAILVAFRKHLTPSTGRLHLAELVPIDLRPRLTPPLAANTLTQCVSMITVGGAVTEQDDPLTVGRMIAGELNHAIESDEILKMVLLPRSWPLFFMFKRTNVATVLVSNLGVVPKPVTPSAVHITSVRNFALPRGPLPAIFVRTMDGRLSGDLVYNHAYFTDDQMTQLANDIEANLTSVSPDGLADAMASTTG</sequence>
<comment type="catalytic activity">
    <reaction evidence="3">
        <text>2 a mycocerosyl-[mycocerosic acid synthase] + a phthiodiolone = a dimycocerosyl phthiodiolone + 2 holo-[mycocerosic acid synthase].</text>
        <dbReference type="EC" id="2.3.1.282"/>
    </reaction>
</comment>
<comment type="catalytic activity">
    <reaction evidence="2">
        <text>2 a mycocerosyl-[mycocerosic acid synthase] + a phenolphthiocerol = a dimycocerosyl phenolphthiocerol + 2 holo-[mycocerosic acid synthase].</text>
        <dbReference type="EC" id="2.3.1.282"/>
    </reaction>
</comment>
<dbReference type="EMBL" id="BMMK01000049">
    <property type="protein sequence ID" value="GGM80868.1"/>
    <property type="molecule type" value="Genomic_DNA"/>
</dbReference>
<evidence type="ECO:0000259" key="12">
    <source>
        <dbReference type="Pfam" id="PF16911"/>
    </source>
</evidence>
<evidence type="ECO:0000256" key="1">
    <source>
        <dbReference type="ARBA" id="ARBA00000026"/>
    </source>
</evidence>
<accession>A0A8J3FZ24</accession>
<dbReference type="Proteomes" id="UP000637578">
    <property type="component" value="Unassembled WGS sequence"/>
</dbReference>
<comment type="similarity">
    <text evidence="4">Belongs to the acyltransferase PapA5 family.</text>
</comment>
<dbReference type="EC" id="2.3.1.282" evidence="5"/>
<dbReference type="PANTHER" id="PTHR28037">
    <property type="entry name" value="ALCOHOL O-ACETYLTRANSFERASE 1-RELATED"/>
    <property type="match status" value="1"/>
</dbReference>
<proteinExistence type="inferred from homology"/>
<dbReference type="InterPro" id="IPR023213">
    <property type="entry name" value="CAT-like_dom_sf"/>
</dbReference>